<accession>A0A5B8LL66</accession>
<dbReference type="InterPro" id="IPR021508">
    <property type="entry name" value="Gp17-like"/>
</dbReference>
<evidence type="ECO:0000313" key="2">
    <source>
        <dbReference type="Proteomes" id="UP000315673"/>
    </source>
</evidence>
<evidence type="ECO:0000313" key="1">
    <source>
        <dbReference type="EMBL" id="QDZ08679.1"/>
    </source>
</evidence>
<dbReference type="RefSeq" id="WP_146573452.1">
    <property type="nucleotide sequence ID" value="NZ_CP042306.1"/>
</dbReference>
<organism evidence="1 2">
    <name type="scientific">Sphingomonas panacisoli</name>
    <dbReference type="NCBI Taxonomy" id="1813879"/>
    <lineage>
        <taxon>Bacteria</taxon>
        <taxon>Pseudomonadati</taxon>
        <taxon>Pseudomonadota</taxon>
        <taxon>Alphaproteobacteria</taxon>
        <taxon>Sphingomonadales</taxon>
        <taxon>Sphingomonadaceae</taxon>
        <taxon>Sphingomonas</taxon>
    </lineage>
</organism>
<sequence>MSAESVLAEAVLVALAAALGDQLNGVFDGPPVKASAPWVELGPLIAADWSTKDKSGREVRLALTVRDRADRPARTHALAAAAGGAVEAVPRDLSGWRIASLAFVRARVTGDRPGEWSASVEYQIKLLAT</sequence>
<reference evidence="1 2" key="1">
    <citation type="submission" date="2019-07" db="EMBL/GenBank/DDBJ databases">
        <title>Full genome sequence of Sphingomonas sp. 4R-6-7(HKS19).</title>
        <authorList>
            <person name="Im W.-T."/>
        </authorList>
    </citation>
    <scope>NUCLEOTIDE SEQUENCE [LARGE SCALE GENOMIC DNA]</scope>
    <source>
        <strain evidence="1 2">HKS19</strain>
    </source>
</reference>
<dbReference type="KEGG" id="spai:FPZ24_15395"/>
<dbReference type="InterPro" id="IPR053745">
    <property type="entry name" value="Viral_Tail_Comp_sf"/>
</dbReference>
<dbReference type="Proteomes" id="UP000315673">
    <property type="component" value="Chromosome"/>
</dbReference>
<dbReference type="Gene3D" id="3.30.2000.30">
    <property type="match status" value="1"/>
</dbReference>
<name>A0A5B8LL66_9SPHN</name>
<dbReference type="OrthoDB" id="7450850at2"/>
<dbReference type="AlphaFoldDB" id="A0A5B8LL66"/>
<keyword evidence="2" id="KW-1185">Reference proteome</keyword>
<proteinExistence type="predicted"/>
<dbReference type="EMBL" id="CP042306">
    <property type="protein sequence ID" value="QDZ08679.1"/>
    <property type="molecule type" value="Genomic_DNA"/>
</dbReference>
<protein>
    <submittedName>
        <fullName evidence="1">DUF3168 domain-containing protein</fullName>
    </submittedName>
</protein>
<gene>
    <name evidence="1" type="ORF">FPZ24_15395</name>
</gene>
<dbReference type="Pfam" id="PF11367">
    <property type="entry name" value="Tail_completion_gp17"/>
    <property type="match status" value="1"/>
</dbReference>